<sequence>MHELRMLNLHNDNYEIQLKVVLLGDPSCGKTCFTTRYTQDDFTRQYYPTPGPDFHLKLLTIQNRGVKLILWDIGGKASESSPALMRTYVSSANIVIFMYDITSSESFHSVATWVNTFHLNRKSSTPTYVALVANKCDMEHQRVVTLERHGKLAQSLQLHGFPVSARTGDNVSVPDLLISFHFSMLSDETFY</sequence>
<evidence type="ECO:0000313" key="3">
    <source>
        <dbReference type="EMBL" id="CAG6632956.1"/>
    </source>
</evidence>
<proteinExistence type="predicted"/>
<dbReference type="EMBL" id="HBUF01081247">
    <property type="protein sequence ID" value="CAG6632956.1"/>
    <property type="molecule type" value="Transcribed_RNA"/>
</dbReference>
<dbReference type="InterPro" id="IPR050227">
    <property type="entry name" value="Rab"/>
</dbReference>
<reference evidence="3" key="1">
    <citation type="submission" date="2021-05" db="EMBL/GenBank/DDBJ databases">
        <authorList>
            <person name="Alioto T."/>
            <person name="Alioto T."/>
            <person name="Gomez Garrido J."/>
        </authorList>
    </citation>
    <scope>NUCLEOTIDE SEQUENCE</scope>
</reference>
<dbReference type="SMART" id="SM00175">
    <property type="entry name" value="RAB"/>
    <property type="match status" value="1"/>
</dbReference>
<dbReference type="PANTHER" id="PTHR47977">
    <property type="entry name" value="RAS-RELATED PROTEIN RAB"/>
    <property type="match status" value="1"/>
</dbReference>
<evidence type="ECO:0000256" key="1">
    <source>
        <dbReference type="ARBA" id="ARBA00022741"/>
    </source>
</evidence>
<dbReference type="Pfam" id="PF00071">
    <property type="entry name" value="Ras"/>
    <property type="match status" value="1"/>
</dbReference>
<dbReference type="GO" id="GO:0005525">
    <property type="term" value="F:GTP binding"/>
    <property type="evidence" value="ECO:0007669"/>
    <property type="project" value="UniProtKB-KW"/>
</dbReference>
<dbReference type="InterPro" id="IPR027417">
    <property type="entry name" value="P-loop_NTPase"/>
</dbReference>
<dbReference type="GO" id="GO:0003924">
    <property type="term" value="F:GTPase activity"/>
    <property type="evidence" value="ECO:0007669"/>
    <property type="project" value="InterPro"/>
</dbReference>
<dbReference type="CDD" id="cd00154">
    <property type="entry name" value="Rab"/>
    <property type="match status" value="1"/>
</dbReference>
<dbReference type="PRINTS" id="PR00449">
    <property type="entry name" value="RASTRNSFRMNG"/>
</dbReference>
<dbReference type="SMART" id="SM00174">
    <property type="entry name" value="RHO"/>
    <property type="match status" value="1"/>
</dbReference>
<dbReference type="InterPro" id="IPR001806">
    <property type="entry name" value="Small_GTPase"/>
</dbReference>
<dbReference type="PROSITE" id="PS51419">
    <property type="entry name" value="RAB"/>
    <property type="match status" value="1"/>
</dbReference>
<dbReference type="EMBL" id="HBUF01560678">
    <property type="protein sequence ID" value="CAG6762216.1"/>
    <property type="molecule type" value="Transcribed_RNA"/>
</dbReference>
<keyword evidence="2" id="KW-0342">GTP-binding</keyword>
<dbReference type="SUPFAM" id="SSF52540">
    <property type="entry name" value="P-loop containing nucleoside triphosphate hydrolases"/>
    <property type="match status" value="1"/>
</dbReference>
<dbReference type="AlphaFoldDB" id="A0A8D8QJF6"/>
<dbReference type="Gene3D" id="3.40.50.300">
    <property type="entry name" value="P-loop containing nucleotide triphosphate hydrolases"/>
    <property type="match status" value="1"/>
</dbReference>
<dbReference type="PROSITE" id="PS51421">
    <property type="entry name" value="RAS"/>
    <property type="match status" value="1"/>
</dbReference>
<keyword evidence="1" id="KW-0547">Nucleotide-binding</keyword>
<evidence type="ECO:0000256" key="2">
    <source>
        <dbReference type="ARBA" id="ARBA00023134"/>
    </source>
</evidence>
<dbReference type="EMBL" id="HBUF01415414">
    <property type="protein sequence ID" value="CAG6739797.1"/>
    <property type="molecule type" value="Transcribed_RNA"/>
</dbReference>
<accession>A0A8D8QJF6</accession>
<organism evidence="3">
    <name type="scientific">Cacopsylla melanoneura</name>
    <dbReference type="NCBI Taxonomy" id="428564"/>
    <lineage>
        <taxon>Eukaryota</taxon>
        <taxon>Metazoa</taxon>
        <taxon>Ecdysozoa</taxon>
        <taxon>Arthropoda</taxon>
        <taxon>Hexapoda</taxon>
        <taxon>Insecta</taxon>
        <taxon>Pterygota</taxon>
        <taxon>Neoptera</taxon>
        <taxon>Paraneoptera</taxon>
        <taxon>Hemiptera</taxon>
        <taxon>Sternorrhyncha</taxon>
        <taxon>Psylloidea</taxon>
        <taxon>Psyllidae</taxon>
        <taxon>Psyllinae</taxon>
        <taxon>Cacopsylla</taxon>
    </lineage>
</organism>
<dbReference type="SMART" id="SM00173">
    <property type="entry name" value="RAS"/>
    <property type="match status" value="1"/>
</dbReference>
<dbReference type="FunFam" id="3.40.50.300:FF:001447">
    <property type="entry name" value="Ras-related protein Rab-1B"/>
    <property type="match status" value="1"/>
</dbReference>
<protein>
    <submittedName>
        <fullName evidence="3">Ras-related protein Rab-28</fullName>
    </submittedName>
</protein>
<dbReference type="InterPro" id="IPR005225">
    <property type="entry name" value="Small_GTP-bd"/>
</dbReference>
<name>A0A8D8QJF6_9HEMI</name>
<dbReference type="NCBIfam" id="TIGR00231">
    <property type="entry name" value="small_GTP"/>
    <property type="match status" value="1"/>
</dbReference>